<gene>
    <name evidence="1" type="ORF">OG442_38605</name>
</gene>
<dbReference type="Proteomes" id="UP001432209">
    <property type="component" value="Chromosome"/>
</dbReference>
<keyword evidence="2" id="KW-1185">Reference proteome</keyword>
<accession>A0ABZ2AE48</accession>
<organism evidence="1 2">
    <name type="scientific">Streptomyces niveus</name>
    <name type="common">Streptomyces spheroides</name>
    <dbReference type="NCBI Taxonomy" id="193462"/>
    <lineage>
        <taxon>Bacteria</taxon>
        <taxon>Bacillati</taxon>
        <taxon>Actinomycetota</taxon>
        <taxon>Actinomycetes</taxon>
        <taxon>Kitasatosporales</taxon>
        <taxon>Streptomycetaceae</taxon>
        <taxon>Streptomyces</taxon>
    </lineage>
</organism>
<sequence length="94" mass="10074">MSEETPIPPVLTVVAASTIEPNVVGEGAADRNSWMVIETAEHGQLLLNLPGPLYSAMEQATFLAADQAGPGRLALTEREIDAYRARIAALTEER</sequence>
<dbReference type="RefSeq" id="WP_329081953.1">
    <property type="nucleotide sequence ID" value="NZ_CP108849.2"/>
</dbReference>
<protein>
    <submittedName>
        <fullName evidence="1">Uncharacterized protein</fullName>
    </submittedName>
</protein>
<name>A0ABZ2AE48_STRNV</name>
<proteinExistence type="predicted"/>
<reference evidence="1" key="1">
    <citation type="submission" date="2022-10" db="EMBL/GenBank/DDBJ databases">
        <title>The complete genomes of actinobacterial strains from the NBC collection.</title>
        <authorList>
            <person name="Joergensen T.S."/>
            <person name="Alvarez Arevalo M."/>
            <person name="Sterndorff E.B."/>
            <person name="Faurdal D."/>
            <person name="Vuksanovic O."/>
            <person name="Mourched A.-S."/>
            <person name="Charusanti P."/>
            <person name="Shaw S."/>
            <person name="Blin K."/>
            <person name="Weber T."/>
        </authorList>
    </citation>
    <scope>NUCLEOTIDE SEQUENCE</scope>
    <source>
        <strain evidence="1">NBC_01432</strain>
    </source>
</reference>
<evidence type="ECO:0000313" key="2">
    <source>
        <dbReference type="Proteomes" id="UP001432209"/>
    </source>
</evidence>
<dbReference type="EMBL" id="CP109495">
    <property type="protein sequence ID" value="WUX56982.1"/>
    <property type="molecule type" value="Genomic_DNA"/>
</dbReference>
<dbReference type="GeneID" id="91339754"/>
<evidence type="ECO:0000313" key="1">
    <source>
        <dbReference type="EMBL" id="WUX56982.1"/>
    </source>
</evidence>